<evidence type="ECO:0000313" key="3">
    <source>
        <dbReference type="EMBL" id="KAK5107065.1"/>
    </source>
</evidence>
<reference evidence="3" key="1">
    <citation type="submission" date="2023-08" db="EMBL/GenBank/DDBJ databases">
        <title>Black Yeasts Isolated from many extreme environments.</title>
        <authorList>
            <person name="Coleine C."/>
            <person name="Stajich J.E."/>
            <person name="Selbmann L."/>
        </authorList>
    </citation>
    <scope>NUCLEOTIDE SEQUENCE</scope>
    <source>
        <strain evidence="3">CCFEE 5401</strain>
    </source>
</reference>
<accession>A0AAN7T8Q2</accession>
<dbReference type="Gene3D" id="1.20.1280.50">
    <property type="match status" value="1"/>
</dbReference>
<dbReference type="EMBL" id="JAVRRL010000142">
    <property type="protein sequence ID" value="KAK5107065.1"/>
    <property type="molecule type" value="Genomic_DNA"/>
</dbReference>
<dbReference type="InterPro" id="IPR036047">
    <property type="entry name" value="F-box-like_dom_sf"/>
</dbReference>
<organism evidence="3 4">
    <name type="scientific">Meristemomyces frigidus</name>
    <dbReference type="NCBI Taxonomy" id="1508187"/>
    <lineage>
        <taxon>Eukaryota</taxon>
        <taxon>Fungi</taxon>
        <taxon>Dikarya</taxon>
        <taxon>Ascomycota</taxon>
        <taxon>Pezizomycotina</taxon>
        <taxon>Dothideomycetes</taxon>
        <taxon>Dothideomycetidae</taxon>
        <taxon>Mycosphaerellales</taxon>
        <taxon>Teratosphaeriaceae</taxon>
        <taxon>Meristemomyces</taxon>
    </lineage>
</organism>
<dbReference type="InterPro" id="IPR001810">
    <property type="entry name" value="F-box_dom"/>
</dbReference>
<gene>
    <name evidence="3" type="ORF">LTR62_001883</name>
</gene>
<proteinExistence type="predicted"/>
<name>A0AAN7T8Q2_9PEZI</name>
<feature type="compositionally biased region" description="Acidic residues" evidence="1">
    <location>
        <begin position="169"/>
        <end position="186"/>
    </location>
</feature>
<feature type="region of interest" description="Disordered" evidence="1">
    <location>
        <begin position="130"/>
        <end position="186"/>
    </location>
</feature>
<sequence>MASILSALPHEVLDRIFSFLSEDKYGVRTCRLVCHSFKLLSSPYLITRVVFARRLKTIARLSEVVEHDYFHKYVTELIYDASSYEKYLATEWEIYVGRCANALQELTDEEWAQRQLEDQSIWSHIEESAETQPIPMQPADSAQDGNLRGGWLRDEREEEISSEDLSRSEDEDDAESEETGSSSEEEGGALRYYGQAYILGCHRSFPDYHRLYIAQRQIDHKGVADQIVARAFLRLKRLKSIVFTDWRGLAKRPESYDDCARRLFGNTLAPGLMPCGMDSTTTKLTAHMQQSTTGSAGGSPHDWCDRSIPQPLYA</sequence>
<feature type="domain" description="F-box" evidence="2">
    <location>
        <begin position="2"/>
        <end position="49"/>
    </location>
</feature>
<evidence type="ECO:0000313" key="4">
    <source>
        <dbReference type="Proteomes" id="UP001310890"/>
    </source>
</evidence>
<dbReference type="AlphaFoldDB" id="A0AAN7T8Q2"/>
<dbReference type="Pfam" id="PF12937">
    <property type="entry name" value="F-box-like"/>
    <property type="match status" value="1"/>
</dbReference>
<dbReference type="PROSITE" id="PS50181">
    <property type="entry name" value="FBOX"/>
    <property type="match status" value="1"/>
</dbReference>
<feature type="region of interest" description="Disordered" evidence="1">
    <location>
        <begin position="289"/>
        <end position="314"/>
    </location>
</feature>
<dbReference type="SUPFAM" id="SSF81383">
    <property type="entry name" value="F-box domain"/>
    <property type="match status" value="1"/>
</dbReference>
<evidence type="ECO:0000259" key="2">
    <source>
        <dbReference type="PROSITE" id="PS50181"/>
    </source>
</evidence>
<evidence type="ECO:0000256" key="1">
    <source>
        <dbReference type="SAM" id="MobiDB-lite"/>
    </source>
</evidence>
<comment type="caution">
    <text evidence="3">The sequence shown here is derived from an EMBL/GenBank/DDBJ whole genome shotgun (WGS) entry which is preliminary data.</text>
</comment>
<protein>
    <recommendedName>
        <fullName evidence="2">F-box domain-containing protein</fullName>
    </recommendedName>
</protein>
<dbReference type="Proteomes" id="UP001310890">
    <property type="component" value="Unassembled WGS sequence"/>
</dbReference>